<proteinExistence type="inferred from homology"/>
<reference evidence="9" key="1">
    <citation type="journal article" date="2014" name="Front. Microbiol.">
        <title>High frequency of phylogenetically diverse reductive dehalogenase-homologous genes in deep subseafloor sedimentary metagenomes.</title>
        <authorList>
            <person name="Kawai M."/>
            <person name="Futagami T."/>
            <person name="Toyoda A."/>
            <person name="Takaki Y."/>
            <person name="Nishi S."/>
            <person name="Hori S."/>
            <person name="Arai W."/>
            <person name="Tsubouchi T."/>
            <person name="Morono Y."/>
            <person name="Uchiyama I."/>
            <person name="Ito T."/>
            <person name="Fujiyama A."/>
            <person name="Inagaki F."/>
            <person name="Takami H."/>
        </authorList>
    </citation>
    <scope>NUCLEOTIDE SEQUENCE</scope>
    <source>
        <strain evidence="9">Expedition CK06-06</strain>
    </source>
</reference>
<evidence type="ECO:0000256" key="5">
    <source>
        <dbReference type="ARBA" id="ARBA00022989"/>
    </source>
</evidence>
<dbReference type="GO" id="GO:0005886">
    <property type="term" value="C:plasma membrane"/>
    <property type="evidence" value="ECO:0007669"/>
    <property type="project" value="UniProtKB-SubCell"/>
</dbReference>
<dbReference type="AlphaFoldDB" id="X1P1A3"/>
<keyword evidence="5 7" id="KW-1133">Transmembrane helix</keyword>
<evidence type="ECO:0000256" key="7">
    <source>
        <dbReference type="SAM" id="Phobius"/>
    </source>
</evidence>
<keyword evidence="3" id="KW-1003">Cell membrane</keyword>
<evidence type="ECO:0000256" key="6">
    <source>
        <dbReference type="ARBA" id="ARBA00023136"/>
    </source>
</evidence>
<dbReference type="PANTHER" id="PTHR30012">
    <property type="entry name" value="GENERAL SECRETION PATHWAY PROTEIN"/>
    <property type="match status" value="1"/>
</dbReference>
<feature type="transmembrane region" description="Helical" evidence="7">
    <location>
        <begin position="39"/>
        <end position="58"/>
    </location>
</feature>
<dbReference type="EMBL" id="BARV01032204">
    <property type="protein sequence ID" value="GAI32810.1"/>
    <property type="molecule type" value="Genomic_DNA"/>
</dbReference>
<dbReference type="InterPro" id="IPR042094">
    <property type="entry name" value="T2SS_GspF_sf"/>
</dbReference>
<organism evidence="9">
    <name type="scientific">marine sediment metagenome</name>
    <dbReference type="NCBI Taxonomy" id="412755"/>
    <lineage>
        <taxon>unclassified sequences</taxon>
        <taxon>metagenomes</taxon>
        <taxon>ecological metagenomes</taxon>
    </lineage>
</organism>
<comment type="similarity">
    <text evidence="2">Belongs to the GSP F family.</text>
</comment>
<dbReference type="Pfam" id="PF00482">
    <property type="entry name" value="T2SSF"/>
    <property type="match status" value="1"/>
</dbReference>
<feature type="domain" description="Type II secretion system protein GspF" evidence="8">
    <location>
        <begin position="2"/>
        <end position="57"/>
    </location>
</feature>
<dbReference type="InterPro" id="IPR003004">
    <property type="entry name" value="GspF/PilC"/>
</dbReference>
<comment type="subcellular location">
    <subcellularLocation>
        <location evidence="1">Cell membrane</location>
        <topology evidence="1">Multi-pass membrane protein</topology>
    </subcellularLocation>
</comment>
<evidence type="ECO:0000256" key="3">
    <source>
        <dbReference type="ARBA" id="ARBA00022475"/>
    </source>
</evidence>
<feature type="non-terminal residue" evidence="9">
    <location>
        <position position="1"/>
    </location>
</feature>
<protein>
    <recommendedName>
        <fullName evidence="8">Type II secretion system protein GspF domain-containing protein</fullName>
    </recommendedName>
</protein>
<keyword evidence="4 7" id="KW-0812">Transmembrane</keyword>
<evidence type="ECO:0000259" key="8">
    <source>
        <dbReference type="Pfam" id="PF00482"/>
    </source>
</evidence>
<evidence type="ECO:0000256" key="1">
    <source>
        <dbReference type="ARBA" id="ARBA00004651"/>
    </source>
</evidence>
<dbReference type="InterPro" id="IPR018076">
    <property type="entry name" value="T2SS_GspF_dom"/>
</dbReference>
<dbReference type="PANTHER" id="PTHR30012:SF0">
    <property type="entry name" value="TYPE II SECRETION SYSTEM PROTEIN F-RELATED"/>
    <property type="match status" value="1"/>
</dbReference>
<sequence>LARAVILAGETGGSLVVSMQRLAEYYESRDKLAKKVKGAAAYPVFVFSFITLILVLSLTCSIETGM</sequence>
<dbReference type="Gene3D" id="1.20.81.30">
    <property type="entry name" value="Type II secretion system (T2SS), domain F"/>
    <property type="match status" value="1"/>
</dbReference>
<gene>
    <name evidence="9" type="ORF">S06H3_50816</name>
</gene>
<evidence type="ECO:0000313" key="9">
    <source>
        <dbReference type="EMBL" id="GAI32810.1"/>
    </source>
</evidence>
<accession>X1P1A3</accession>
<name>X1P1A3_9ZZZZ</name>
<evidence type="ECO:0000256" key="4">
    <source>
        <dbReference type="ARBA" id="ARBA00022692"/>
    </source>
</evidence>
<comment type="caution">
    <text evidence="9">The sequence shown here is derived from an EMBL/GenBank/DDBJ whole genome shotgun (WGS) entry which is preliminary data.</text>
</comment>
<keyword evidence="6 7" id="KW-0472">Membrane</keyword>
<evidence type="ECO:0000256" key="2">
    <source>
        <dbReference type="ARBA" id="ARBA00005745"/>
    </source>
</evidence>